<dbReference type="CDD" id="cd03398">
    <property type="entry name" value="PAP2_haloperoxidase"/>
    <property type="match status" value="1"/>
</dbReference>
<keyword evidence="2" id="KW-0560">Oxidoreductase</keyword>
<dbReference type="GO" id="GO:0004601">
    <property type="term" value="F:peroxidase activity"/>
    <property type="evidence" value="ECO:0007669"/>
    <property type="project" value="UniProtKB-KW"/>
</dbReference>
<evidence type="ECO:0000259" key="1">
    <source>
        <dbReference type="Pfam" id="PF17897"/>
    </source>
</evidence>
<dbReference type="InterPro" id="IPR052559">
    <property type="entry name" value="V-haloperoxidase"/>
</dbReference>
<dbReference type="PANTHER" id="PTHR34599:SF1">
    <property type="entry name" value="PHOSPHATIDIC ACID PHOSPHATASE TYPE 2_HALOPEROXIDASE DOMAIN-CONTAINING PROTEIN"/>
    <property type="match status" value="1"/>
</dbReference>
<dbReference type="InterPro" id="IPR041067">
    <property type="entry name" value="VCPO_N"/>
</dbReference>
<dbReference type="OrthoDB" id="103227at2"/>
<dbReference type="SUPFAM" id="SSF48317">
    <property type="entry name" value="Acid phosphatase/Vanadium-dependent haloperoxidase"/>
    <property type="match status" value="1"/>
</dbReference>
<dbReference type="STRING" id="946078.GA0070622_3247"/>
<dbReference type="Gene3D" id="1.10.606.10">
    <property type="entry name" value="Vanadium-containing Chloroperoxidase, domain 2"/>
    <property type="match status" value="1"/>
</dbReference>
<accession>A0A1A9B9N1</accession>
<dbReference type="Gene3D" id="1.20.144.10">
    <property type="entry name" value="Phosphatidic acid phosphatase type 2/haloperoxidase"/>
    <property type="match status" value="1"/>
</dbReference>
<dbReference type="InterPro" id="IPR016119">
    <property type="entry name" value="Br/Cl_peroxidase_C"/>
</dbReference>
<dbReference type="PANTHER" id="PTHR34599">
    <property type="entry name" value="PEROXIDASE-RELATED"/>
    <property type="match status" value="1"/>
</dbReference>
<dbReference type="Proteomes" id="UP000199558">
    <property type="component" value="Unassembled WGS sequence"/>
</dbReference>
<organism evidence="2 3">
    <name type="scientific">Micromonospora sediminicola</name>
    <dbReference type="NCBI Taxonomy" id="946078"/>
    <lineage>
        <taxon>Bacteria</taxon>
        <taxon>Bacillati</taxon>
        <taxon>Actinomycetota</taxon>
        <taxon>Actinomycetes</taxon>
        <taxon>Micromonosporales</taxon>
        <taxon>Micromonosporaceae</taxon>
        <taxon>Micromonospora</taxon>
    </lineage>
</organism>
<evidence type="ECO:0000313" key="3">
    <source>
        <dbReference type="Proteomes" id="UP000199558"/>
    </source>
</evidence>
<proteinExistence type="predicted"/>
<keyword evidence="2" id="KW-0575">Peroxidase</keyword>
<sequence>MDQILYWNEVALEANRVTHTTGDAGEARSQGPVGSARALAVAHLAMHDALVGLTGAYEPWLGDRLPQPPAGADPDAAVAAAARTALAALHPAQRGFLEARHLAAGLVAGKHDAAGHDYGRRVAEEVLRRRAADPGLDDDGYVPSLARQRHRVDPDNPGQGFHAPFYGARSRCFAVTTRHELDEPPRPGDRAYERALRQVRGKGIAPHLAGTLPERLPRRTAAETAVGLFWAYDGARGIGTPPRLYNQIVRAVARARGNDVTANARLFALVNVAMADAGILCWTEKYRHDLWRPVVGIREHDGALGPTGAGDAALDGAADIGWLPLGAPHTNSVGQKNRTPNFPAYPSGHASFGAAALQSVRRFYGQGDHGPDDLADGLEFVSDELNGVSVDNTGTVRPRWARRFPDGLWQMIEENGLSRVYLGVHWSFDAFALDDDGRVDLGRNVGGVRLGLEVADDIAAHGLRADAAAGPVES</sequence>
<dbReference type="EMBL" id="FLRH01000003">
    <property type="protein sequence ID" value="SBT66230.1"/>
    <property type="molecule type" value="Genomic_DNA"/>
</dbReference>
<feature type="domain" description="Vanadium chloroperoxidase N-terminal" evidence="1">
    <location>
        <begin position="3"/>
        <end position="157"/>
    </location>
</feature>
<dbReference type="RefSeq" id="WP_091574046.1">
    <property type="nucleotide sequence ID" value="NZ_FLRH01000003.1"/>
</dbReference>
<dbReference type="AlphaFoldDB" id="A0A1A9B9N1"/>
<dbReference type="Pfam" id="PF17897">
    <property type="entry name" value="VCPO_N"/>
    <property type="match status" value="1"/>
</dbReference>
<dbReference type="InterPro" id="IPR036938">
    <property type="entry name" value="PAP2/HPO_sf"/>
</dbReference>
<reference evidence="3" key="1">
    <citation type="submission" date="2016-06" db="EMBL/GenBank/DDBJ databases">
        <authorList>
            <person name="Varghese N."/>
            <person name="Submissions Spin"/>
        </authorList>
    </citation>
    <scope>NUCLEOTIDE SEQUENCE [LARGE SCALE GENOMIC DNA]</scope>
    <source>
        <strain evidence="3">DSM 45794</strain>
    </source>
</reference>
<name>A0A1A9B9N1_9ACTN</name>
<protein>
    <submittedName>
        <fullName evidence="2">Vanadium chloroperoxidase</fullName>
    </submittedName>
</protein>
<gene>
    <name evidence="2" type="ORF">GA0070622_3247</name>
</gene>
<evidence type="ECO:0000313" key="2">
    <source>
        <dbReference type="EMBL" id="SBT66230.1"/>
    </source>
</evidence>
<keyword evidence="3" id="KW-1185">Reference proteome</keyword>